<dbReference type="Proteomes" id="UP000241426">
    <property type="component" value="Unassembled WGS sequence"/>
</dbReference>
<organism evidence="2 3">
    <name type="scientific">Photobacterium kishitanii</name>
    <dbReference type="NCBI Taxonomy" id="318456"/>
    <lineage>
        <taxon>Bacteria</taxon>
        <taxon>Pseudomonadati</taxon>
        <taxon>Pseudomonadota</taxon>
        <taxon>Gammaproteobacteria</taxon>
        <taxon>Vibrionales</taxon>
        <taxon>Vibrionaceae</taxon>
        <taxon>Photobacterium</taxon>
    </lineage>
</organism>
<reference evidence="2 3" key="1">
    <citation type="submission" date="2018-01" db="EMBL/GenBank/DDBJ databases">
        <title>Whole genome sequencing of Histamine producing bacteria.</title>
        <authorList>
            <person name="Butler K."/>
        </authorList>
    </citation>
    <scope>NUCLEOTIDE SEQUENCE [LARGE SCALE GENOMIC DNA]</scope>
    <source>
        <strain evidence="2 3">FS-7.2</strain>
    </source>
</reference>
<evidence type="ECO:0000313" key="3">
    <source>
        <dbReference type="Proteomes" id="UP000241426"/>
    </source>
</evidence>
<sequence length="268" mass="31060">MEKFYNLLASQSWAEILGLVKSEQAVLKNNGMEWETISNLLESEFIQYARKEKAVLISRLCADYIKLCVSGYISVSNTGLKQIESIGFSASLSQSESEAAAFSRLCSYDETALNFEKTSVKNINFEKYSKKTKFARTDWLMPLFKSNQELIFNQALKDVFPTYFIYPNVAVSNLFDFDLIKTHLSSFEREYFFKAIIDFVVYDPIDYTPKFFFEVDSVFHDSAEARIRDNKKNKIFEVAGIKLNRVRISSETLTEKYDFIKEIRKITA</sequence>
<gene>
    <name evidence="2" type="ORF">C9J27_25715</name>
</gene>
<comment type="caution">
    <text evidence="2">The sequence shown here is derived from an EMBL/GenBank/DDBJ whole genome shotgun (WGS) entry which is preliminary data.</text>
</comment>
<accession>A0A2T3KA62</accession>
<evidence type="ECO:0000313" key="2">
    <source>
        <dbReference type="EMBL" id="PSU88133.1"/>
    </source>
</evidence>
<feature type="domain" description="DUF2726" evidence="1">
    <location>
        <begin position="147"/>
        <end position="255"/>
    </location>
</feature>
<name>A0A2T3KA62_9GAMM</name>
<dbReference type="AlphaFoldDB" id="A0A2T3KA62"/>
<dbReference type="RefSeq" id="WP_107290230.1">
    <property type="nucleotide sequence ID" value="NZ_PYNF01000057.1"/>
</dbReference>
<proteinExistence type="predicted"/>
<evidence type="ECO:0000259" key="1">
    <source>
        <dbReference type="Pfam" id="PF10881"/>
    </source>
</evidence>
<protein>
    <recommendedName>
        <fullName evidence="1">DUF2726 domain-containing protein</fullName>
    </recommendedName>
</protein>
<dbReference type="Pfam" id="PF10881">
    <property type="entry name" value="DUF2726"/>
    <property type="match status" value="1"/>
</dbReference>
<dbReference type="InterPro" id="IPR024402">
    <property type="entry name" value="DUF2726"/>
</dbReference>
<dbReference type="EMBL" id="PYNF01000057">
    <property type="protein sequence ID" value="PSU88133.1"/>
    <property type="molecule type" value="Genomic_DNA"/>
</dbReference>